<dbReference type="Proteomes" id="UP000050640">
    <property type="component" value="Unplaced"/>
</dbReference>
<dbReference type="InterPro" id="IPR005797">
    <property type="entry name" value="Cyt_b/b6_N"/>
</dbReference>
<keyword evidence="11 20" id="KW-1133">Transmembrane helix</keyword>
<dbReference type="PANTHER" id="PTHR19271:SF16">
    <property type="entry name" value="CYTOCHROME B"/>
    <property type="match status" value="1"/>
</dbReference>
<evidence type="ECO:0000256" key="2">
    <source>
        <dbReference type="ARBA" id="ARBA00004448"/>
    </source>
</evidence>
<keyword evidence="14" id="KW-0496">Mitochondrion</keyword>
<evidence type="ECO:0000256" key="14">
    <source>
        <dbReference type="ARBA" id="ARBA00023128"/>
    </source>
</evidence>
<reference evidence="24" key="1">
    <citation type="submission" date="2017-02" db="UniProtKB">
        <authorList>
            <consortium name="WormBaseParasite"/>
        </authorList>
    </citation>
    <scope>IDENTIFICATION</scope>
</reference>
<dbReference type="GO" id="GO:0005743">
    <property type="term" value="C:mitochondrial inner membrane"/>
    <property type="evidence" value="ECO:0007669"/>
    <property type="project" value="UniProtKB-SubCell"/>
</dbReference>
<evidence type="ECO:0000256" key="3">
    <source>
        <dbReference type="ARBA" id="ARBA00013531"/>
    </source>
</evidence>
<dbReference type="WBParaSite" id="EEL_0000295201-mRNA-1">
    <property type="protein sequence ID" value="EEL_0000295201-mRNA-1"/>
    <property type="gene ID" value="EEL_0000295201"/>
</dbReference>
<keyword evidence="6" id="KW-0679">Respiratory chain</keyword>
<evidence type="ECO:0000313" key="24">
    <source>
        <dbReference type="WBParaSite" id="EEL_0000295201-mRNA-1"/>
    </source>
</evidence>
<evidence type="ECO:0000256" key="7">
    <source>
        <dbReference type="ARBA" id="ARBA00022692"/>
    </source>
</evidence>
<dbReference type="InterPro" id="IPR016174">
    <property type="entry name" value="Di-haem_cyt_TM"/>
</dbReference>
<sequence length="350" mass="40184">MSQIVTGFFLTFYYTAGAAFETVQYVMFELSFSCGQISYWAAVVITSLISSVPYFEGFRVCSNTLKFFYSIHFILPWFLLVLIVFHLFFLHFTGSSSSLYCHGDYDKFVFSFNLSDSMIFVESDCMASPAHVVPDKILGVILIFSPVFVLLLLIFPKNYCTALDNILPAFVLCFYSKYSNFSIFPAMFGVGLLGVDVRLLLFMSMGLLCSIFRMLEGSILFRLSFFGFFFEPFNLIGGGGLEPFRSVVPGLLRVFINLYFIGRGFLCFQYYKYGNNCFVMRDSVYGSIFYIGTGLHGFRLFFLLLILFDLKYFILIDIILKLMIYLLIIDNECGGLCFVCYMFEDFNVLF</sequence>
<evidence type="ECO:0000313" key="23">
    <source>
        <dbReference type="Proteomes" id="UP000050640"/>
    </source>
</evidence>
<dbReference type="InterPro" id="IPR035973">
    <property type="entry name" value="Cyt_c_oxidase_su3-like_sf"/>
</dbReference>
<dbReference type="Pfam" id="PF00510">
    <property type="entry name" value="COX3"/>
    <property type="match status" value="1"/>
</dbReference>
<keyword evidence="23" id="KW-1185">Reference proteome</keyword>
<evidence type="ECO:0000256" key="18">
    <source>
        <dbReference type="ARBA" id="ARBA00032600"/>
    </source>
</evidence>
<dbReference type="GO" id="GO:0008121">
    <property type="term" value="F:quinol-cytochrome-c reductase activity"/>
    <property type="evidence" value="ECO:0007669"/>
    <property type="project" value="TreeGrafter"/>
</dbReference>
<proteinExistence type="predicted"/>
<dbReference type="GO" id="GO:0016491">
    <property type="term" value="F:oxidoreductase activity"/>
    <property type="evidence" value="ECO:0007669"/>
    <property type="project" value="InterPro"/>
</dbReference>
<dbReference type="Gene3D" id="1.20.810.10">
    <property type="entry name" value="Cytochrome Bc1 Complex, Chain C"/>
    <property type="match status" value="1"/>
</dbReference>
<comment type="function">
    <text evidence="1">Component of the ubiquinol-cytochrome c reductase complex (complex III or cytochrome b-c1 complex) that is part of the mitochondrial respiratory chain. The b-c1 complex mediates electron transfer from ubiquinol to cytochrome c. Contributes to the generation of a proton gradient across the mitochondrial membrane that is then used for ATP synthesis.</text>
</comment>
<feature type="domain" description="Heme-copper oxidase subunit III family profile" evidence="22">
    <location>
        <begin position="262"/>
        <end position="307"/>
    </location>
</feature>
<dbReference type="InterPro" id="IPR036150">
    <property type="entry name" value="Cyt_b/b6_C_sf"/>
</dbReference>
<keyword evidence="8" id="KW-0479">Metal-binding</keyword>
<evidence type="ECO:0000256" key="13">
    <source>
        <dbReference type="ARBA" id="ARBA00023075"/>
    </source>
</evidence>
<evidence type="ECO:0000256" key="20">
    <source>
        <dbReference type="SAM" id="Phobius"/>
    </source>
</evidence>
<feature type="transmembrane region" description="Helical" evidence="20">
    <location>
        <begin position="184"/>
        <end position="212"/>
    </location>
</feature>
<dbReference type="Pfam" id="PF00033">
    <property type="entry name" value="Cytochrome_B"/>
    <property type="match status" value="1"/>
</dbReference>
<keyword evidence="12" id="KW-0408">Iron</keyword>
<dbReference type="Gene3D" id="1.20.120.80">
    <property type="entry name" value="Cytochrome c oxidase, subunit III, four-helix bundle"/>
    <property type="match status" value="1"/>
</dbReference>
<evidence type="ECO:0000259" key="21">
    <source>
        <dbReference type="Pfam" id="PF00033"/>
    </source>
</evidence>
<dbReference type="GO" id="GO:0006122">
    <property type="term" value="P:mitochondrial electron transport, ubiquinol to cytochrome c"/>
    <property type="evidence" value="ECO:0007669"/>
    <property type="project" value="TreeGrafter"/>
</dbReference>
<feature type="transmembrane region" description="Helical" evidence="20">
    <location>
        <begin position="250"/>
        <end position="271"/>
    </location>
</feature>
<dbReference type="GO" id="GO:0004129">
    <property type="term" value="F:cytochrome-c oxidase activity"/>
    <property type="evidence" value="ECO:0007669"/>
    <property type="project" value="InterPro"/>
</dbReference>
<evidence type="ECO:0000256" key="17">
    <source>
        <dbReference type="ARBA" id="ARBA00031681"/>
    </source>
</evidence>
<organism evidence="23 24">
    <name type="scientific">Elaeophora elaphi</name>
    <dbReference type="NCBI Taxonomy" id="1147741"/>
    <lineage>
        <taxon>Eukaryota</taxon>
        <taxon>Metazoa</taxon>
        <taxon>Ecdysozoa</taxon>
        <taxon>Nematoda</taxon>
        <taxon>Chromadorea</taxon>
        <taxon>Rhabditida</taxon>
        <taxon>Spirurina</taxon>
        <taxon>Spiruromorpha</taxon>
        <taxon>Filarioidea</taxon>
        <taxon>Onchocercidae</taxon>
        <taxon>Elaeophora</taxon>
    </lineage>
</organism>
<name>A0A0R3RN92_9BILA</name>
<keyword evidence="10" id="KW-0249">Electron transport</keyword>
<evidence type="ECO:0000256" key="1">
    <source>
        <dbReference type="ARBA" id="ARBA00002566"/>
    </source>
</evidence>
<feature type="transmembrane region" description="Helical" evidence="20">
    <location>
        <begin position="312"/>
        <end position="329"/>
    </location>
</feature>
<feature type="domain" description="Cytochrome b/b6 N-terminal region profile" evidence="21">
    <location>
        <begin position="32"/>
        <end position="93"/>
    </location>
</feature>
<evidence type="ECO:0000256" key="5">
    <source>
        <dbReference type="ARBA" id="ARBA00022617"/>
    </source>
</evidence>
<dbReference type="InterPro" id="IPR000298">
    <property type="entry name" value="Cyt_c_oxidase-like_su3"/>
</dbReference>
<evidence type="ECO:0000256" key="15">
    <source>
        <dbReference type="ARBA" id="ARBA00023136"/>
    </source>
</evidence>
<evidence type="ECO:0000256" key="4">
    <source>
        <dbReference type="ARBA" id="ARBA00022448"/>
    </source>
</evidence>
<evidence type="ECO:0000256" key="10">
    <source>
        <dbReference type="ARBA" id="ARBA00022982"/>
    </source>
</evidence>
<dbReference type="InterPro" id="IPR027387">
    <property type="entry name" value="Cytb/b6-like_sf"/>
</dbReference>
<dbReference type="STRING" id="1147741.A0A0R3RN92"/>
<feature type="transmembrane region" description="Helical" evidence="20">
    <location>
        <begin position="67"/>
        <end position="89"/>
    </location>
</feature>
<keyword evidence="7 20" id="KW-0812">Transmembrane</keyword>
<protein>
    <recommendedName>
        <fullName evidence="3">Cytochrome b</fullName>
    </recommendedName>
    <alternativeName>
        <fullName evidence="17">Complex III subunit 3</fullName>
    </alternativeName>
    <alternativeName>
        <fullName evidence="18">Complex III subunit III</fullName>
    </alternativeName>
    <alternativeName>
        <fullName evidence="16">Cytochrome b-c1 complex subunit 3</fullName>
    </alternativeName>
    <alternativeName>
        <fullName evidence="19">Ubiquinol-cytochrome-c reductase complex cytochrome b subunit</fullName>
    </alternativeName>
</protein>
<evidence type="ECO:0000259" key="22">
    <source>
        <dbReference type="Pfam" id="PF00510"/>
    </source>
</evidence>
<dbReference type="SUPFAM" id="SSF81452">
    <property type="entry name" value="Cytochrome c oxidase subunit III-like"/>
    <property type="match status" value="1"/>
</dbReference>
<evidence type="ECO:0000256" key="19">
    <source>
        <dbReference type="ARBA" id="ARBA00032818"/>
    </source>
</evidence>
<evidence type="ECO:0000256" key="8">
    <source>
        <dbReference type="ARBA" id="ARBA00022723"/>
    </source>
</evidence>
<keyword evidence="9" id="KW-0999">Mitochondrion inner membrane</keyword>
<evidence type="ECO:0000256" key="6">
    <source>
        <dbReference type="ARBA" id="ARBA00022660"/>
    </source>
</evidence>
<dbReference type="SUPFAM" id="SSF81648">
    <property type="entry name" value="a domain/subunit of cytochrome bc1 complex (Ubiquinol-cytochrome c reductase)"/>
    <property type="match status" value="1"/>
</dbReference>
<keyword evidence="15 20" id="KW-0472">Membrane</keyword>
<feature type="transmembrane region" description="Helical" evidence="20">
    <location>
        <begin position="37"/>
        <end position="55"/>
    </location>
</feature>
<evidence type="ECO:0000256" key="16">
    <source>
        <dbReference type="ARBA" id="ARBA00029812"/>
    </source>
</evidence>
<keyword evidence="13" id="KW-0830">Ubiquinone</keyword>
<evidence type="ECO:0000256" key="11">
    <source>
        <dbReference type="ARBA" id="ARBA00022989"/>
    </source>
</evidence>
<dbReference type="PANTHER" id="PTHR19271">
    <property type="entry name" value="CYTOCHROME B"/>
    <property type="match status" value="1"/>
</dbReference>
<feature type="transmembrane region" description="Helical" evidence="20">
    <location>
        <begin position="283"/>
        <end position="306"/>
    </location>
</feature>
<dbReference type="GO" id="GO:0046872">
    <property type="term" value="F:metal ion binding"/>
    <property type="evidence" value="ECO:0007669"/>
    <property type="project" value="UniProtKB-KW"/>
</dbReference>
<dbReference type="InterPro" id="IPR013833">
    <property type="entry name" value="Cyt_c_oxidase_su3_a-hlx"/>
</dbReference>
<accession>A0A0R3RN92</accession>
<feature type="transmembrane region" description="Helical" evidence="20">
    <location>
        <begin position="219"/>
        <end position="238"/>
    </location>
</feature>
<keyword evidence="5" id="KW-0349">Heme</keyword>
<comment type="subcellular location">
    <subcellularLocation>
        <location evidence="2">Mitochondrion inner membrane</location>
        <topology evidence="2">Multi-pass membrane protein</topology>
    </subcellularLocation>
</comment>
<keyword evidence="4" id="KW-0813">Transport</keyword>
<evidence type="ECO:0000256" key="12">
    <source>
        <dbReference type="ARBA" id="ARBA00023004"/>
    </source>
</evidence>
<dbReference type="AlphaFoldDB" id="A0A0R3RN92"/>
<evidence type="ECO:0000256" key="9">
    <source>
        <dbReference type="ARBA" id="ARBA00022792"/>
    </source>
</evidence>
<dbReference type="SUPFAM" id="SSF81342">
    <property type="entry name" value="Transmembrane di-heme cytochromes"/>
    <property type="match status" value="1"/>
</dbReference>
<feature type="transmembrane region" description="Helical" evidence="20">
    <location>
        <begin position="137"/>
        <end position="155"/>
    </location>
</feature>